<reference evidence="7" key="1">
    <citation type="submission" date="2019-10" db="EMBL/GenBank/DDBJ databases">
        <title>Streptomyces sp. nov., a novel actinobacterium isolated from alkaline environment.</title>
        <authorList>
            <person name="Golinska P."/>
        </authorList>
    </citation>
    <scope>NUCLEOTIDE SEQUENCE [LARGE SCALE GENOMIC DNA]</scope>
    <source>
        <strain evidence="7">DSM 42118</strain>
    </source>
</reference>
<accession>A0A7W3Y0M2</accession>
<dbReference type="GO" id="GO:0005886">
    <property type="term" value="C:plasma membrane"/>
    <property type="evidence" value="ECO:0007669"/>
    <property type="project" value="UniProtKB-SubCell"/>
</dbReference>
<dbReference type="EMBL" id="VKHT01000125">
    <property type="protein sequence ID" value="MBB0243804.1"/>
    <property type="molecule type" value="Genomic_DNA"/>
</dbReference>
<protein>
    <recommendedName>
        <fullName evidence="5">Major facilitator superfamily (MFS) profile domain-containing protein</fullName>
    </recommendedName>
</protein>
<evidence type="ECO:0000256" key="4">
    <source>
        <dbReference type="ARBA" id="ARBA00023136"/>
    </source>
</evidence>
<gene>
    <name evidence="6" type="ORF">FNQ90_06710</name>
</gene>
<comment type="subcellular location">
    <subcellularLocation>
        <location evidence="1">Cell membrane</location>
        <topology evidence="1">Multi-pass membrane protein</topology>
    </subcellularLocation>
</comment>
<name>A0A7W3Y0M2_9ACTN</name>
<keyword evidence="7" id="KW-1185">Reference proteome</keyword>
<dbReference type="InterPro" id="IPR036259">
    <property type="entry name" value="MFS_trans_sf"/>
</dbReference>
<dbReference type="Proteomes" id="UP000538929">
    <property type="component" value="Unassembled WGS sequence"/>
</dbReference>
<evidence type="ECO:0000313" key="6">
    <source>
        <dbReference type="EMBL" id="MBB0243804.1"/>
    </source>
</evidence>
<dbReference type="GO" id="GO:0022857">
    <property type="term" value="F:transmembrane transporter activity"/>
    <property type="evidence" value="ECO:0007669"/>
    <property type="project" value="InterPro"/>
</dbReference>
<comment type="caution">
    <text evidence="6">The sequence shown here is derived from an EMBL/GenBank/DDBJ whole genome shotgun (WGS) entry which is preliminary data.</text>
</comment>
<evidence type="ECO:0000259" key="5">
    <source>
        <dbReference type="PROSITE" id="PS50850"/>
    </source>
</evidence>
<sequence>MCTSLLTVMLANGSLNPALPSLSTDPGLTTLQQTRVIDLCSLTFAALLFTAATVGDRYGRRVVRSHSRGG</sequence>
<evidence type="ECO:0000313" key="7">
    <source>
        <dbReference type="Proteomes" id="UP000538929"/>
    </source>
</evidence>
<feature type="domain" description="Major facilitator superfamily (MFS) profile" evidence="5">
    <location>
        <begin position="1"/>
        <end position="70"/>
    </location>
</feature>
<dbReference type="Gene3D" id="1.20.1720.10">
    <property type="entry name" value="Multidrug resistance protein D"/>
    <property type="match status" value="1"/>
</dbReference>
<evidence type="ECO:0000256" key="2">
    <source>
        <dbReference type="ARBA" id="ARBA00022692"/>
    </source>
</evidence>
<dbReference type="PROSITE" id="PS50850">
    <property type="entry name" value="MFS"/>
    <property type="match status" value="1"/>
</dbReference>
<dbReference type="InterPro" id="IPR020846">
    <property type="entry name" value="MFS_dom"/>
</dbReference>
<dbReference type="AlphaFoldDB" id="A0A7W3Y0M2"/>
<proteinExistence type="predicted"/>
<evidence type="ECO:0000256" key="3">
    <source>
        <dbReference type="ARBA" id="ARBA00022989"/>
    </source>
</evidence>
<organism evidence="6 7">
    <name type="scientific">Streptomyces alkaliphilus</name>
    <dbReference type="NCBI Taxonomy" id="1472722"/>
    <lineage>
        <taxon>Bacteria</taxon>
        <taxon>Bacillati</taxon>
        <taxon>Actinomycetota</taxon>
        <taxon>Actinomycetes</taxon>
        <taxon>Kitasatosporales</taxon>
        <taxon>Streptomycetaceae</taxon>
        <taxon>Streptomyces</taxon>
    </lineage>
</organism>
<keyword evidence="2" id="KW-0812">Transmembrane</keyword>
<dbReference type="RefSeq" id="WP_182605425.1">
    <property type="nucleotide sequence ID" value="NZ_VKHT01000125.1"/>
</dbReference>
<keyword evidence="3" id="KW-1133">Transmembrane helix</keyword>
<dbReference type="SUPFAM" id="SSF103473">
    <property type="entry name" value="MFS general substrate transporter"/>
    <property type="match status" value="1"/>
</dbReference>
<keyword evidence="4" id="KW-0472">Membrane</keyword>
<evidence type="ECO:0000256" key="1">
    <source>
        <dbReference type="ARBA" id="ARBA00004651"/>
    </source>
</evidence>